<dbReference type="SMART" id="SM00422">
    <property type="entry name" value="HTH_MERR"/>
    <property type="match status" value="1"/>
</dbReference>
<evidence type="ECO:0000313" key="6">
    <source>
        <dbReference type="Proteomes" id="UP000029444"/>
    </source>
</evidence>
<keyword evidence="6" id="KW-1185">Reference proteome</keyword>
<proteinExistence type="predicted"/>
<dbReference type="PATRIC" id="fig|1177154.3.peg.412"/>
<evidence type="ECO:0000256" key="2">
    <source>
        <dbReference type="ARBA" id="ARBA00023125"/>
    </source>
</evidence>
<dbReference type="AlphaFoldDB" id="A0A095SQA0"/>
<dbReference type="EMBL" id="ARXV01000001">
    <property type="protein sequence ID" value="KGD66742.1"/>
    <property type="molecule type" value="Genomic_DNA"/>
</dbReference>
<dbReference type="GO" id="GO:0003677">
    <property type="term" value="F:DNA binding"/>
    <property type="evidence" value="ECO:0007669"/>
    <property type="project" value="UniProtKB-KW"/>
</dbReference>
<dbReference type="GO" id="GO:0003700">
    <property type="term" value="F:DNA-binding transcription factor activity"/>
    <property type="evidence" value="ECO:0007669"/>
    <property type="project" value="InterPro"/>
</dbReference>
<dbReference type="STRING" id="1177154.Y5S_00409"/>
<accession>A0A095SQA0</accession>
<dbReference type="InterPro" id="IPR000551">
    <property type="entry name" value="MerR-type_HTH_dom"/>
</dbReference>
<gene>
    <name evidence="5" type="ORF">Y5S_00409</name>
</gene>
<keyword evidence="2" id="KW-0238">DNA-binding</keyword>
<organism evidence="5 6">
    <name type="scientific">Alcanivorax nanhaiticus</name>
    <dbReference type="NCBI Taxonomy" id="1177154"/>
    <lineage>
        <taxon>Bacteria</taxon>
        <taxon>Pseudomonadati</taxon>
        <taxon>Pseudomonadota</taxon>
        <taxon>Gammaproteobacteria</taxon>
        <taxon>Oceanospirillales</taxon>
        <taxon>Alcanivoracaceae</taxon>
        <taxon>Alcanivorax</taxon>
    </lineage>
</organism>
<dbReference type="eggNOG" id="COG0789">
    <property type="taxonomic scope" value="Bacteria"/>
</dbReference>
<protein>
    <submittedName>
        <fullName evidence="5">MerR family transcriptional regulator</fullName>
    </submittedName>
</protein>
<dbReference type="CDD" id="cd01104">
    <property type="entry name" value="HTH_MlrA-CarA"/>
    <property type="match status" value="1"/>
</dbReference>
<dbReference type="Pfam" id="PF13411">
    <property type="entry name" value="MerR_1"/>
    <property type="match status" value="1"/>
</dbReference>
<dbReference type="PROSITE" id="PS50937">
    <property type="entry name" value="HTH_MERR_2"/>
    <property type="match status" value="1"/>
</dbReference>
<dbReference type="Proteomes" id="UP000029444">
    <property type="component" value="Unassembled WGS sequence"/>
</dbReference>
<evidence type="ECO:0000256" key="3">
    <source>
        <dbReference type="ARBA" id="ARBA00023163"/>
    </source>
</evidence>
<dbReference type="OrthoDB" id="9800334at2"/>
<evidence type="ECO:0000313" key="5">
    <source>
        <dbReference type="EMBL" id="KGD66742.1"/>
    </source>
</evidence>
<keyword evidence="3" id="KW-0804">Transcription</keyword>
<dbReference type="PANTHER" id="PTHR30204:SF67">
    <property type="entry name" value="HTH-TYPE TRANSCRIPTIONAL REGULATOR MLRA-RELATED"/>
    <property type="match status" value="1"/>
</dbReference>
<evidence type="ECO:0000259" key="4">
    <source>
        <dbReference type="PROSITE" id="PS50937"/>
    </source>
</evidence>
<dbReference type="InterPro" id="IPR009061">
    <property type="entry name" value="DNA-bd_dom_put_sf"/>
</dbReference>
<dbReference type="RefSeq" id="WP_052041330.1">
    <property type="nucleotide sequence ID" value="NZ_ARXV01000001.1"/>
</dbReference>
<keyword evidence="1" id="KW-0805">Transcription regulation</keyword>
<dbReference type="SUPFAM" id="SSF46955">
    <property type="entry name" value="Putative DNA-binding domain"/>
    <property type="match status" value="1"/>
</dbReference>
<comment type="caution">
    <text evidence="5">The sequence shown here is derived from an EMBL/GenBank/DDBJ whole genome shotgun (WGS) entry which is preliminary data.</text>
</comment>
<name>A0A095SQA0_9GAMM</name>
<evidence type="ECO:0000256" key="1">
    <source>
        <dbReference type="ARBA" id="ARBA00023015"/>
    </source>
</evidence>
<reference evidence="5 6" key="1">
    <citation type="submission" date="2012-09" db="EMBL/GenBank/DDBJ databases">
        <title>Genome Sequence of alkane-degrading Bacterium Alcanivorax sp. 19-m-6.</title>
        <authorList>
            <person name="Lai Q."/>
            <person name="Shao Z."/>
        </authorList>
    </citation>
    <scope>NUCLEOTIDE SEQUENCE [LARGE SCALE GENOMIC DNA]</scope>
    <source>
        <strain evidence="5 6">19-m-6</strain>
    </source>
</reference>
<feature type="domain" description="HTH merR-type" evidence="4">
    <location>
        <begin position="14"/>
        <end position="83"/>
    </location>
</feature>
<dbReference type="Gene3D" id="1.10.1660.10">
    <property type="match status" value="1"/>
</dbReference>
<dbReference type="PANTHER" id="PTHR30204">
    <property type="entry name" value="REDOX-CYCLING DRUG-SENSING TRANSCRIPTIONAL ACTIVATOR SOXR"/>
    <property type="match status" value="1"/>
</dbReference>
<sequence length="292" mass="32219">MTEPVVSIIPEEGGYSIQAVSERCGVNPVTLRAWERRYGLLKPSRTAKGHRRYSEAQLLRVQAVVQWLEKGVPIRQVQALLDSASAGTEPTPEPVWQKAREQALEALESLNLRRLEQQLNGLIADYGHARVIADFSDPLREQLALSPSLSLQSSLLHSLLMQKWSGKALSLSPGRRHSGWVLVPLGDPLAALELAMVLNAPLWCLDQPVDVDALCQRFASQPRFGVIWIADALPAAAQRARWLPDDKMEFPAFIWGPLAQQLAAGSPGLTVLEGNRVEIAETLQQHNLESLS</sequence>
<dbReference type="InterPro" id="IPR047057">
    <property type="entry name" value="MerR_fam"/>
</dbReference>